<dbReference type="PROSITE" id="PS51999">
    <property type="entry name" value="ZF_GRF"/>
    <property type="match status" value="1"/>
</dbReference>
<dbReference type="Pfam" id="PF06839">
    <property type="entry name" value="Zn_ribbon_GRF"/>
    <property type="match status" value="1"/>
</dbReference>
<dbReference type="EMBL" id="CP144692">
    <property type="protein sequence ID" value="WVY95864.1"/>
    <property type="molecule type" value="Genomic_DNA"/>
</dbReference>
<organism evidence="6 7">
    <name type="scientific">Vigna mungo</name>
    <name type="common">Black gram</name>
    <name type="synonym">Phaseolus mungo</name>
    <dbReference type="NCBI Taxonomy" id="3915"/>
    <lineage>
        <taxon>Eukaryota</taxon>
        <taxon>Viridiplantae</taxon>
        <taxon>Streptophyta</taxon>
        <taxon>Embryophyta</taxon>
        <taxon>Tracheophyta</taxon>
        <taxon>Spermatophyta</taxon>
        <taxon>Magnoliopsida</taxon>
        <taxon>eudicotyledons</taxon>
        <taxon>Gunneridae</taxon>
        <taxon>Pentapetalae</taxon>
        <taxon>rosids</taxon>
        <taxon>fabids</taxon>
        <taxon>Fabales</taxon>
        <taxon>Fabaceae</taxon>
        <taxon>Papilionoideae</taxon>
        <taxon>50 kb inversion clade</taxon>
        <taxon>NPAAA clade</taxon>
        <taxon>indigoferoid/millettioid clade</taxon>
        <taxon>Phaseoleae</taxon>
        <taxon>Vigna</taxon>
    </lineage>
</organism>
<protein>
    <recommendedName>
        <fullName evidence="5">GRF-type domain-containing protein</fullName>
    </recommendedName>
</protein>
<evidence type="ECO:0000256" key="1">
    <source>
        <dbReference type="ARBA" id="ARBA00022723"/>
    </source>
</evidence>
<keyword evidence="7" id="KW-1185">Reference proteome</keyword>
<proteinExistence type="predicted"/>
<evidence type="ECO:0000256" key="4">
    <source>
        <dbReference type="PROSITE-ProRule" id="PRU01343"/>
    </source>
</evidence>
<evidence type="ECO:0000259" key="5">
    <source>
        <dbReference type="PROSITE" id="PS51999"/>
    </source>
</evidence>
<sequence>MEALITSLVMEVLLRGEGRQETGRSGPKKPDCMAEQRRSIEGNINYRHVRVFFYRSPPFRTVEKSFDVHIGRSGAQEEVVFRGAVFFGECGWGKESGGGKLLGWSLSSQRLEFVFSKVTVVSHEGQLVRESPKAVDHLHGYHLNCVVVATTVKNKGRWFFRCRNWASNSSCNYFEWHDEGVSEIEGSIERKGEKEIRRREESWESDVVVADLWSNSDSRMGRLVVGQCSQMSIGGWTNVQTRSWTDQ</sequence>
<evidence type="ECO:0000313" key="7">
    <source>
        <dbReference type="Proteomes" id="UP001374535"/>
    </source>
</evidence>
<dbReference type="GO" id="GO:0008270">
    <property type="term" value="F:zinc ion binding"/>
    <property type="evidence" value="ECO:0007669"/>
    <property type="project" value="UniProtKB-KW"/>
</dbReference>
<keyword evidence="1" id="KW-0479">Metal-binding</keyword>
<reference evidence="6 7" key="1">
    <citation type="journal article" date="2023" name="Life. Sci Alliance">
        <title>Evolutionary insights into 3D genome organization and epigenetic landscape of Vigna mungo.</title>
        <authorList>
            <person name="Junaid A."/>
            <person name="Singh B."/>
            <person name="Bhatia S."/>
        </authorList>
    </citation>
    <scope>NUCLEOTIDE SEQUENCE [LARGE SCALE GENOMIC DNA]</scope>
    <source>
        <strain evidence="6">Urdbean</strain>
    </source>
</reference>
<gene>
    <name evidence="6" type="ORF">V8G54_028015</name>
</gene>
<keyword evidence="3" id="KW-0862">Zinc</keyword>
<name>A0AAQ3MSL3_VIGMU</name>
<evidence type="ECO:0000313" key="6">
    <source>
        <dbReference type="EMBL" id="WVY95864.1"/>
    </source>
</evidence>
<feature type="domain" description="GRF-type" evidence="5">
    <location>
        <begin position="137"/>
        <end position="180"/>
    </location>
</feature>
<evidence type="ECO:0000256" key="2">
    <source>
        <dbReference type="ARBA" id="ARBA00022771"/>
    </source>
</evidence>
<evidence type="ECO:0000256" key="3">
    <source>
        <dbReference type="ARBA" id="ARBA00022833"/>
    </source>
</evidence>
<keyword evidence="2 4" id="KW-0863">Zinc-finger</keyword>
<dbReference type="InterPro" id="IPR010666">
    <property type="entry name" value="Znf_GRF"/>
</dbReference>
<dbReference type="AlphaFoldDB" id="A0AAQ3MSL3"/>
<dbReference type="Proteomes" id="UP001374535">
    <property type="component" value="Chromosome 9"/>
</dbReference>
<accession>A0AAQ3MSL3</accession>